<proteinExistence type="predicted"/>
<name>A0A4C1X0M2_EUMVA</name>
<comment type="caution">
    <text evidence="1">The sequence shown here is derived from an EMBL/GenBank/DDBJ whole genome shotgun (WGS) entry which is preliminary data.</text>
</comment>
<dbReference type="AlphaFoldDB" id="A0A4C1X0M2"/>
<sequence length="88" mass="9621">MHLRRWNVKCVYSCVGGARVRSISQVWGAATARPIAYELTERANGCVVVFMKCSPRIHTLGTLSVDGTERGGGQKAFSPAWAINKLEV</sequence>
<evidence type="ECO:0000313" key="1">
    <source>
        <dbReference type="EMBL" id="GBP55904.1"/>
    </source>
</evidence>
<dbReference type="EMBL" id="BGZK01000681">
    <property type="protein sequence ID" value="GBP55904.1"/>
    <property type="molecule type" value="Genomic_DNA"/>
</dbReference>
<protein>
    <submittedName>
        <fullName evidence="1">Uncharacterized protein</fullName>
    </submittedName>
</protein>
<organism evidence="1 2">
    <name type="scientific">Eumeta variegata</name>
    <name type="common">Bagworm moth</name>
    <name type="synonym">Eumeta japonica</name>
    <dbReference type="NCBI Taxonomy" id="151549"/>
    <lineage>
        <taxon>Eukaryota</taxon>
        <taxon>Metazoa</taxon>
        <taxon>Ecdysozoa</taxon>
        <taxon>Arthropoda</taxon>
        <taxon>Hexapoda</taxon>
        <taxon>Insecta</taxon>
        <taxon>Pterygota</taxon>
        <taxon>Neoptera</taxon>
        <taxon>Endopterygota</taxon>
        <taxon>Lepidoptera</taxon>
        <taxon>Glossata</taxon>
        <taxon>Ditrysia</taxon>
        <taxon>Tineoidea</taxon>
        <taxon>Psychidae</taxon>
        <taxon>Oiketicinae</taxon>
        <taxon>Eumeta</taxon>
    </lineage>
</organism>
<accession>A0A4C1X0M2</accession>
<dbReference type="Proteomes" id="UP000299102">
    <property type="component" value="Unassembled WGS sequence"/>
</dbReference>
<evidence type="ECO:0000313" key="2">
    <source>
        <dbReference type="Proteomes" id="UP000299102"/>
    </source>
</evidence>
<gene>
    <name evidence="1" type="ORF">EVAR_43696_1</name>
</gene>
<keyword evidence="2" id="KW-1185">Reference proteome</keyword>
<reference evidence="1 2" key="1">
    <citation type="journal article" date="2019" name="Commun. Biol.">
        <title>The bagworm genome reveals a unique fibroin gene that provides high tensile strength.</title>
        <authorList>
            <person name="Kono N."/>
            <person name="Nakamura H."/>
            <person name="Ohtoshi R."/>
            <person name="Tomita M."/>
            <person name="Numata K."/>
            <person name="Arakawa K."/>
        </authorList>
    </citation>
    <scope>NUCLEOTIDE SEQUENCE [LARGE SCALE GENOMIC DNA]</scope>
</reference>